<feature type="compositionally biased region" description="Pro residues" evidence="1">
    <location>
        <begin position="316"/>
        <end position="337"/>
    </location>
</feature>
<protein>
    <recommendedName>
        <fullName evidence="2">CID domain-containing protein</fullName>
    </recommendedName>
</protein>
<dbReference type="Pfam" id="PF04818">
    <property type="entry name" value="CID"/>
    <property type="match status" value="1"/>
</dbReference>
<dbReference type="EMBL" id="JAANBB010000878">
    <property type="protein sequence ID" value="KAF7532714.1"/>
    <property type="molecule type" value="Genomic_DNA"/>
</dbReference>
<evidence type="ECO:0000313" key="4">
    <source>
        <dbReference type="Proteomes" id="UP000722485"/>
    </source>
</evidence>
<dbReference type="SMART" id="SM00582">
    <property type="entry name" value="RPR"/>
    <property type="match status" value="1"/>
</dbReference>
<dbReference type="GO" id="GO:0005849">
    <property type="term" value="C:mRNA cleavage factor complex"/>
    <property type="evidence" value="ECO:0007669"/>
    <property type="project" value="InterPro"/>
</dbReference>
<gene>
    <name evidence="3" type="ORF">G7Z17_g13605</name>
</gene>
<reference evidence="3" key="1">
    <citation type="submission" date="2020-03" db="EMBL/GenBank/DDBJ databases">
        <title>Draft Genome Sequence of Cylindrodendrum hubeiense.</title>
        <authorList>
            <person name="Buettner E."/>
            <person name="Kellner H."/>
        </authorList>
    </citation>
    <scope>NUCLEOTIDE SEQUENCE</scope>
    <source>
        <strain evidence="3">IHI 201604</strain>
    </source>
</reference>
<dbReference type="Pfam" id="PF21936">
    <property type="entry name" value="Pcf11_C"/>
    <property type="match status" value="1"/>
</dbReference>
<dbReference type="AlphaFoldDB" id="A0A9P5GWR4"/>
<dbReference type="InterPro" id="IPR054127">
    <property type="entry name" value="Pcf11_C"/>
</dbReference>
<feature type="domain" description="CID" evidence="2">
    <location>
        <begin position="4"/>
        <end position="142"/>
    </location>
</feature>
<dbReference type="GO" id="GO:0000993">
    <property type="term" value="F:RNA polymerase II complex binding"/>
    <property type="evidence" value="ECO:0007669"/>
    <property type="project" value="InterPro"/>
</dbReference>
<organism evidence="3 4">
    <name type="scientific">Cylindrodendrum hubeiense</name>
    <dbReference type="NCBI Taxonomy" id="595255"/>
    <lineage>
        <taxon>Eukaryota</taxon>
        <taxon>Fungi</taxon>
        <taxon>Dikarya</taxon>
        <taxon>Ascomycota</taxon>
        <taxon>Pezizomycotina</taxon>
        <taxon>Sordariomycetes</taxon>
        <taxon>Hypocreomycetidae</taxon>
        <taxon>Hypocreales</taxon>
        <taxon>Nectriaceae</taxon>
        <taxon>Cylindrodendrum</taxon>
    </lineage>
</organism>
<proteinExistence type="predicted"/>
<dbReference type="CDD" id="cd16982">
    <property type="entry name" value="CID_Pcf11"/>
    <property type="match status" value="1"/>
</dbReference>
<comment type="caution">
    <text evidence="3">The sequence shown here is derived from an EMBL/GenBank/DDBJ whole genome shotgun (WGS) entry which is preliminary data.</text>
</comment>
<dbReference type="InterPro" id="IPR021605">
    <property type="entry name" value="Pcf11_Clp1-ID"/>
</dbReference>
<dbReference type="GO" id="GO:0005737">
    <property type="term" value="C:cytoplasm"/>
    <property type="evidence" value="ECO:0007669"/>
    <property type="project" value="TreeGrafter"/>
</dbReference>
<feature type="region of interest" description="Disordered" evidence="1">
    <location>
        <begin position="637"/>
        <end position="678"/>
    </location>
</feature>
<dbReference type="FunFam" id="1.25.40.90:FF:000016">
    <property type="entry name" value="mRNA cleavage factor complex component Pcf11"/>
    <property type="match status" value="1"/>
</dbReference>
<dbReference type="Pfam" id="PF11526">
    <property type="entry name" value="Pfc11_Clp1_ID"/>
    <property type="match status" value="1"/>
</dbReference>
<dbReference type="GO" id="GO:0006369">
    <property type="term" value="P:termination of RNA polymerase II transcription"/>
    <property type="evidence" value="ECO:0007669"/>
    <property type="project" value="InterPro"/>
</dbReference>
<dbReference type="InterPro" id="IPR045154">
    <property type="entry name" value="PCF11-like"/>
</dbReference>
<dbReference type="Proteomes" id="UP000722485">
    <property type="component" value="Unassembled WGS sequence"/>
</dbReference>
<dbReference type="PANTHER" id="PTHR15921">
    <property type="entry name" value="PRE-MRNA CLEAVAGE COMPLEX II"/>
    <property type="match status" value="1"/>
</dbReference>
<evidence type="ECO:0000313" key="3">
    <source>
        <dbReference type="EMBL" id="KAF7532714.1"/>
    </source>
</evidence>
<evidence type="ECO:0000259" key="2">
    <source>
        <dbReference type="PROSITE" id="PS51391"/>
    </source>
</evidence>
<evidence type="ECO:0000256" key="1">
    <source>
        <dbReference type="SAM" id="MobiDB-lite"/>
    </source>
</evidence>
<dbReference type="GO" id="GO:0003729">
    <property type="term" value="F:mRNA binding"/>
    <property type="evidence" value="ECO:0007669"/>
    <property type="project" value="InterPro"/>
</dbReference>
<dbReference type="InterPro" id="IPR047415">
    <property type="entry name" value="Pcf11_CID"/>
</dbReference>
<dbReference type="PANTHER" id="PTHR15921:SF3">
    <property type="entry name" value="PRE-MRNA CLEAVAGE COMPLEX 2 PROTEIN PCF11"/>
    <property type="match status" value="1"/>
</dbReference>
<feature type="compositionally biased region" description="Polar residues" evidence="1">
    <location>
        <begin position="664"/>
        <end position="678"/>
    </location>
</feature>
<dbReference type="GO" id="GO:0031124">
    <property type="term" value="P:mRNA 3'-end processing"/>
    <property type="evidence" value="ECO:0007669"/>
    <property type="project" value="InterPro"/>
</dbReference>
<sequence length="678" mass="72926">MSSDSAEVAEDYRLALEDLSSNMRFEISNLTVIARENTEHALAIAEVLQQHIIKAPPNKKLPALYVLDSIVKNVGTPYTLYFGRNLFKTYMESYAVVDQPVRRKMEEMLRTWKEPVPGSMDSRPVFTHELVRPIENALMKARAASMPQQGIMGRGRSAMPHRDTPTPPGMRGNGVPPGYPTQQQYPPQNGNSPFPGQQAPFYPPHSTPQPVSSAPAPFQPPYAGVHGAAGTVAPAGISIETLSNDIQNLIVATKAEFSHNPHDASVQTRLRALLDLQGIVQRTSLPPDQLELIKNKVTELAAVNMRGLSAQSSTPTPAPVPAQAPPAPPVAVTPSPAPAAPTVGGVTLDSLFGQGALAALMARQSATPQNATPTPTPPYANVAIRSPPPTHIEPPKPVAAPAPSPAPAAPSGQGQNPLALLDQLRLAGLLPSATPPPAAPVAPPPASILPPNIASLLASTKAAGGLMRFDIPIGMGIRPAALKQPFHPSLLSRLYDELGPPCTQCGRRFKTDEEGRKKKTAHMDWHFRVHQRSNEAEKRGMHRSWYVDQNDWLKSREVVDADHITAPEEASAEASKAAAEAAKPKYIPVPEPSKGINTVCPICQDRFENKWLDTAQEWVWLDAVLVGNRAYHASCHAEATQDRESTPGISRPPESLLGKRKAETSMSSPKVRSLKTSA</sequence>
<accession>A0A9P5GWR4</accession>
<dbReference type="SUPFAM" id="SSF48464">
    <property type="entry name" value="ENTH/VHS domain"/>
    <property type="match status" value="1"/>
</dbReference>
<dbReference type="InterPro" id="IPR006569">
    <property type="entry name" value="CID_dom"/>
</dbReference>
<feature type="compositionally biased region" description="Pro residues" evidence="1">
    <location>
        <begin position="386"/>
        <end position="408"/>
    </location>
</feature>
<dbReference type="InterPro" id="IPR008942">
    <property type="entry name" value="ENTH_VHS"/>
</dbReference>
<feature type="region of interest" description="Disordered" evidence="1">
    <location>
        <begin position="144"/>
        <end position="219"/>
    </location>
</feature>
<feature type="region of interest" description="Disordered" evidence="1">
    <location>
        <begin position="364"/>
        <end position="416"/>
    </location>
</feature>
<dbReference type="PROSITE" id="PS51391">
    <property type="entry name" value="CID"/>
    <property type="match status" value="1"/>
</dbReference>
<keyword evidence="4" id="KW-1185">Reference proteome</keyword>
<feature type="compositionally biased region" description="Low complexity" evidence="1">
    <location>
        <begin position="366"/>
        <end position="383"/>
    </location>
</feature>
<feature type="compositionally biased region" description="Low complexity" evidence="1">
    <location>
        <begin position="180"/>
        <end position="191"/>
    </location>
</feature>
<dbReference type="Gene3D" id="1.25.40.90">
    <property type="match status" value="1"/>
</dbReference>
<feature type="region of interest" description="Disordered" evidence="1">
    <location>
        <begin position="308"/>
        <end position="337"/>
    </location>
</feature>
<dbReference type="OrthoDB" id="343582at2759"/>
<name>A0A9P5GWR4_9HYPO</name>